<keyword evidence="2 5" id="KW-0489">Methyltransferase</keyword>
<dbReference type="Proteomes" id="UP000075230">
    <property type="component" value="Unassembled WGS sequence"/>
</dbReference>
<dbReference type="GO" id="GO:0032259">
    <property type="term" value="P:methylation"/>
    <property type="evidence" value="ECO:0007669"/>
    <property type="project" value="UniProtKB-KW"/>
</dbReference>
<keyword evidence="1" id="KW-0597">Phosphoprotein</keyword>
<dbReference type="InterPro" id="IPR029063">
    <property type="entry name" value="SAM-dependent_MTases_sf"/>
</dbReference>
<dbReference type="GO" id="GO:0008757">
    <property type="term" value="F:S-adenosylmethionine-dependent methyltransferase activity"/>
    <property type="evidence" value="ECO:0007669"/>
    <property type="project" value="InterPro"/>
</dbReference>
<dbReference type="EMBL" id="BCWF01000017">
    <property type="protein sequence ID" value="GAT22946.1"/>
    <property type="molecule type" value="Genomic_DNA"/>
</dbReference>
<dbReference type="PANTHER" id="PTHR32183">
    <property type="match status" value="1"/>
</dbReference>
<protein>
    <submittedName>
        <fullName evidence="5">Thiopurine S-methyltransferase family protein</fullName>
    </submittedName>
</protein>
<dbReference type="Gene3D" id="3.40.50.150">
    <property type="entry name" value="Vaccinia Virus protein VP39"/>
    <property type="match status" value="1"/>
</dbReference>
<evidence type="ECO:0000313" key="6">
    <source>
        <dbReference type="Proteomes" id="UP000075230"/>
    </source>
</evidence>
<keyword evidence="3 5" id="KW-0808">Transferase</keyword>
<dbReference type="Pfam" id="PF05724">
    <property type="entry name" value="TPMT"/>
    <property type="match status" value="1"/>
</dbReference>
<dbReference type="VEuPathDB" id="FungiDB:ASPFODRAFT_128796"/>
<keyword evidence="4" id="KW-0949">S-adenosyl-L-methionine</keyword>
<evidence type="ECO:0000313" key="5">
    <source>
        <dbReference type="EMBL" id="GAT22946.1"/>
    </source>
</evidence>
<evidence type="ECO:0000256" key="1">
    <source>
        <dbReference type="ARBA" id="ARBA00022553"/>
    </source>
</evidence>
<evidence type="ECO:0000256" key="3">
    <source>
        <dbReference type="ARBA" id="ARBA00022679"/>
    </source>
</evidence>
<sequence length="400" mass="44168">MAHTPNPPVQGRLISHFAERPAEDQGSGWSALWDSNESDLWDRGSPSIALVDGCGRGYDAVMLALHGFDVYGLDISATGVSEARKYAASEMQSPQGYNFSSGTATTADIGNVKFITGDFFSSKWESEALRDGEKFDLVYDYTFLCAIHPSLRQKWAERMSHLLHPGGLLVCLEFPMYKETSLPGPPWGLKGVHWDLLARGGDGTCNIAEEEEDNAKAAKLKGQFRRAQYFKPTRSYPSGKGTDMLSIYVKMLHIANEYASLITYPVDNLTAGLDPAAVFEGDLTDWICPTANSTILCNQQNIPVYRHQNAGNWEIIPKDPLNGPLLLGWEPVDFSTAFWWQGDPKAVQQVGGVEIDGPCRGIGQYYQFPYVSQFSNGVCVELMPGYHSSGSSLRTDWILL</sequence>
<dbReference type="SUPFAM" id="SSF53335">
    <property type="entry name" value="S-adenosyl-L-methionine-dependent methyltransferases"/>
    <property type="match status" value="1"/>
</dbReference>
<dbReference type="InterPro" id="IPR008854">
    <property type="entry name" value="TPMT"/>
</dbReference>
<comment type="caution">
    <text evidence="5">The sequence shown here is derived from an EMBL/GenBank/DDBJ whole genome shotgun (WGS) entry which is preliminary data.</text>
</comment>
<name>A0A146FAH8_ASPKA</name>
<evidence type="ECO:0000256" key="2">
    <source>
        <dbReference type="ARBA" id="ARBA00022603"/>
    </source>
</evidence>
<dbReference type="PROSITE" id="PS51585">
    <property type="entry name" value="SAM_MT_TPMT"/>
    <property type="match status" value="1"/>
</dbReference>
<dbReference type="AlphaFoldDB" id="A0A146FAH8"/>
<reference evidence="6" key="2">
    <citation type="submission" date="2016-02" db="EMBL/GenBank/DDBJ databases">
        <title>Genome sequencing of Aspergillus luchuensis NBRC 4314.</title>
        <authorList>
            <person name="Yamada O."/>
        </authorList>
    </citation>
    <scope>NUCLEOTIDE SEQUENCE [LARGE SCALE GENOMIC DNA]</scope>
    <source>
        <strain evidence="6">RIB 2604</strain>
    </source>
</reference>
<organism evidence="5 6">
    <name type="scientific">Aspergillus kawachii</name>
    <name type="common">White koji mold</name>
    <name type="synonym">Aspergillus awamori var. kawachi</name>
    <dbReference type="NCBI Taxonomy" id="1069201"/>
    <lineage>
        <taxon>Eukaryota</taxon>
        <taxon>Fungi</taxon>
        <taxon>Dikarya</taxon>
        <taxon>Ascomycota</taxon>
        <taxon>Pezizomycotina</taxon>
        <taxon>Eurotiomycetes</taxon>
        <taxon>Eurotiomycetidae</taxon>
        <taxon>Eurotiales</taxon>
        <taxon>Aspergillaceae</taxon>
        <taxon>Aspergillus</taxon>
        <taxon>Aspergillus subgen. Circumdati</taxon>
    </lineage>
</organism>
<reference evidence="5 6" key="1">
    <citation type="journal article" date="2016" name="DNA Res.">
        <title>Genome sequence of Aspergillus luchuensis NBRC 4314.</title>
        <authorList>
            <person name="Yamada O."/>
            <person name="Machida M."/>
            <person name="Hosoyama A."/>
            <person name="Goto M."/>
            <person name="Takahashi T."/>
            <person name="Futagami T."/>
            <person name="Yamagata Y."/>
            <person name="Takeuchi M."/>
            <person name="Kobayashi T."/>
            <person name="Koike H."/>
            <person name="Abe K."/>
            <person name="Asai K."/>
            <person name="Arita M."/>
            <person name="Fujita N."/>
            <person name="Fukuda K."/>
            <person name="Higa K."/>
            <person name="Horikawa H."/>
            <person name="Ishikawa T."/>
            <person name="Jinno K."/>
            <person name="Kato Y."/>
            <person name="Kirimura K."/>
            <person name="Mizutani O."/>
            <person name="Nakasone K."/>
            <person name="Sano M."/>
            <person name="Shiraishi Y."/>
            <person name="Tsukahara M."/>
            <person name="Gomi K."/>
        </authorList>
    </citation>
    <scope>NUCLEOTIDE SEQUENCE [LARGE SCALE GENOMIC DNA]</scope>
    <source>
        <strain evidence="5 6">RIB 2604</strain>
    </source>
</reference>
<gene>
    <name evidence="5" type="ORF">RIB2604_01700820</name>
</gene>
<proteinExistence type="predicted"/>
<accession>A0A146FAH8</accession>
<dbReference type="PANTHER" id="PTHR32183:SF6">
    <property type="entry name" value="CYSTEINE SULFINATE DESULFINASE_CYSTEINE DESULFURASE AND RELATED ENZYMES"/>
    <property type="match status" value="1"/>
</dbReference>
<dbReference type="CDD" id="cd02440">
    <property type="entry name" value="AdoMet_MTases"/>
    <property type="match status" value="1"/>
</dbReference>
<evidence type="ECO:0000256" key="4">
    <source>
        <dbReference type="ARBA" id="ARBA00022691"/>
    </source>
</evidence>